<dbReference type="EMBL" id="CP000116">
    <property type="protein sequence ID" value="AAZ98757.1"/>
    <property type="molecule type" value="Genomic_DNA"/>
</dbReference>
<feature type="transmembrane region" description="Helical" evidence="1">
    <location>
        <begin position="106"/>
        <end position="125"/>
    </location>
</feature>
<keyword evidence="3" id="KW-1185">Reference proteome</keyword>
<dbReference type="OrthoDB" id="10006482at2"/>
<dbReference type="Proteomes" id="UP000008291">
    <property type="component" value="Chromosome"/>
</dbReference>
<reference evidence="2 3" key="1">
    <citation type="journal article" date="2006" name="J. Bacteriol.">
        <title>The genome sequence of the obligately chemolithoautotrophic, facultatively anaerobic bacterium Thiobacillus denitrificans.</title>
        <authorList>
            <person name="Beller H.R."/>
            <person name="Chain P.S."/>
            <person name="Letain T.E."/>
            <person name="Chakicherla A."/>
            <person name="Larimer F.W."/>
            <person name="Richardson P.M."/>
            <person name="Coleman M.A."/>
            <person name="Wood A.P."/>
            <person name="Kelly D.P."/>
        </authorList>
    </citation>
    <scope>NUCLEOTIDE SEQUENCE [LARGE SCALE GENOMIC DNA]</scope>
    <source>
        <strain evidence="2 3">ATCC 25259</strain>
    </source>
</reference>
<gene>
    <name evidence="2" type="ordered locus">Tbd_2804</name>
</gene>
<keyword evidence="1" id="KW-0472">Membrane</keyword>
<dbReference type="HOGENOM" id="CLU_2012875_0_0_4"/>
<dbReference type="STRING" id="292415.Tbd_2804"/>
<name>Q3SF59_THIDA</name>
<protein>
    <recommendedName>
        <fullName evidence="4">ATP synthase subunit I</fullName>
    </recommendedName>
</protein>
<dbReference type="KEGG" id="tbd:Tbd_2804"/>
<dbReference type="AlphaFoldDB" id="Q3SF59"/>
<evidence type="ECO:0000313" key="2">
    <source>
        <dbReference type="EMBL" id="AAZ98757.1"/>
    </source>
</evidence>
<evidence type="ECO:0000313" key="3">
    <source>
        <dbReference type="Proteomes" id="UP000008291"/>
    </source>
</evidence>
<sequence>MFSGTRAHGLAFLRRAALAQFALAALGGLTSAVAFGAEAGVAVAYGACAAAALSAVLLWHERQSAGHPEWDQHRLLKVFIRASLERLFMLVGLLAVGLGVLKLAPLPLLVGFALAQFGWLAATVLSRRR</sequence>
<organism evidence="2 3">
    <name type="scientific">Thiobacillus denitrificans (strain ATCC 25259 / T1)</name>
    <dbReference type="NCBI Taxonomy" id="292415"/>
    <lineage>
        <taxon>Bacteria</taxon>
        <taxon>Pseudomonadati</taxon>
        <taxon>Pseudomonadota</taxon>
        <taxon>Betaproteobacteria</taxon>
        <taxon>Nitrosomonadales</taxon>
        <taxon>Thiobacillaceae</taxon>
        <taxon>Thiobacillus</taxon>
    </lineage>
</organism>
<dbReference type="eggNOG" id="ENOG503163K">
    <property type="taxonomic scope" value="Bacteria"/>
</dbReference>
<accession>Q3SF59</accession>
<proteinExistence type="predicted"/>
<feature type="transmembrane region" description="Helical" evidence="1">
    <location>
        <begin position="42"/>
        <end position="59"/>
    </location>
</feature>
<feature type="transmembrane region" description="Helical" evidence="1">
    <location>
        <begin position="79"/>
        <end position="100"/>
    </location>
</feature>
<keyword evidence="1" id="KW-0812">Transmembrane</keyword>
<evidence type="ECO:0008006" key="4">
    <source>
        <dbReference type="Google" id="ProtNLM"/>
    </source>
</evidence>
<evidence type="ECO:0000256" key="1">
    <source>
        <dbReference type="SAM" id="Phobius"/>
    </source>
</evidence>
<keyword evidence="1" id="KW-1133">Transmembrane helix</keyword>